<evidence type="ECO:0000313" key="2">
    <source>
        <dbReference type="Proteomes" id="UP001254848"/>
    </source>
</evidence>
<proteinExistence type="predicted"/>
<accession>A0ABU3NX21</accession>
<evidence type="ECO:0000313" key="1">
    <source>
        <dbReference type="EMBL" id="MDT8900737.1"/>
    </source>
</evidence>
<sequence>MINKIGFSRQFANRMRILALMTWLVISVAMPVTYLTLSYDERHQAAELRGRLLAETIRLAIHDNPELWYYDIPRFVEVAHRFPEAEPIVSFRVYTDTGRLAYEGKPGPAAILDMTTRTTIKYNNRVYGTLGVCCKTH</sequence>
<dbReference type="EMBL" id="JAUOZS010000001">
    <property type="protein sequence ID" value="MDT8900737.1"/>
    <property type="molecule type" value="Genomic_DNA"/>
</dbReference>
<reference evidence="1 2" key="1">
    <citation type="submission" date="2023-07" db="EMBL/GenBank/DDBJ databases">
        <title>The novel representative of Negativicutes class, Anaeroselena agilis gen. nov. sp. nov.</title>
        <authorList>
            <person name="Prokofeva M.I."/>
            <person name="Elcheninov A.G."/>
            <person name="Klyukina A."/>
            <person name="Kublanov I.V."/>
            <person name="Frolov E.N."/>
            <person name="Podosokorskaya O.A."/>
        </authorList>
    </citation>
    <scope>NUCLEOTIDE SEQUENCE [LARGE SCALE GENOMIC DNA]</scope>
    <source>
        <strain evidence="1 2">4137-cl</strain>
    </source>
</reference>
<keyword evidence="2" id="KW-1185">Reference proteome</keyword>
<protein>
    <submittedName>
        <fullName evidence="1">Uncharacterized protein</fullName>
    </submittedName>
</protein>
<organism evidence="1 2">
    <name type="scientific">Anaeroselena agilis</name>
    <dbReference type="NCBI Taxonomy" id="3063788"/>
    <lineage>
        <taxon>Bacteria</taxon>
        <taxon>Bacillati</taxon>
        <taxon>Bacillota</taxon>
        <taxon>Negativicutes</taxon>
        <taxon>Acetonemataceae</taxon>
        <taxon>Anaeroselena</taxon>
    </lineage>
</organism>
<name>A0ABU3NX21_9FIRM</name>
<dbReference type="RefSeq" id="WP_413779271.1">
    <property type="nucleotide sequence ID" value="NZ_JAUOZS010000001.1"/>
</dbReference>
<comment type="caution">
    <text evidence="1">The sequence shown here is derived from an EMBL/GenBank/DDBJ whole genome shotgun (WGS) entry which is preliminary data.</text>
</comment>
<gene>
    <name evidence="1" type="ORF">Q4T40_05725</name>
</gene>
<dbReference type="Proteomes" id="UP001254848">
    <property type="component" value="Unassembled WGS sequence"/>
</dbReference>